<accession>A0A1H0LI83</accession>
<evidence type="ECO:0000313" key="2">
    <source>
        <dbReference type="Proteomes" id="UP000324252"/>
    </source>
</evidence>
<gene>
    <name evidence="1" type="ORF">SAMN05444142_103150</name>
</gene>
<proteinExistence type="predicted"/>
<evidence type="ECO:0000313" key="1">
    <source>
        <dbReference type="EMBL" id="SHK06923.1"/>
    </source>
</evidence>
<name>A0A1H0LI83_9RHOB</name>
<dbReference type="OrthoDB" id="7864216at2"/>
<keyword evidence="2" id="KW-1185">Reference proteome</keyword>
<organism evidence="1 2">
    <name type="scientific">Lutimaribacter pacificus</name>
    <dbReference type="NCBI Taxonomy" id="391948"/>
    <lineage>
        <taxon>Bacteria</taxon>
        <taxon>Pseudomonadati</taxon>
        <taxon>Pseudomonadota</taxon>
        <taxon>Alphaproteobacteria</taxon>
        <taxon>Rhodobacterales</taxon>
        <taxon>Roseobacteraceae</taxon>
        <taxon>Lutimaribacter</taxon>
    </lineage>
</organism>
<sequence length="70" mass="7552">MSDLDQRLLAAHARDDRQALILLYAEAGDIAPDIDAACFYLTHAYVFALEAGAPEAAGLHARLRAAGREE</sequence>
<reference evidence="1 2" key="1">
    <citation type="submission" date="2016-11" db="EMBL/GenBank/DDBJ databases">
        <authorList>
            <person name="Varghese N."/>
            <person name="Submissions S."/>
        </authorList>
    </citation>
    <scope>NUCLEOTIDE SEQUENCE [LARGE SCALE GENOMIC DNA]</scope>
    <source>
        <strain evidence="1 2">DSM 29620</strain>
    </source>
</reference>
<dbReference type="RefSeq" id="WP_149789174.1">
    <property type="nucleotide sequence ID" value="NZ_FNIO01000008.1"/>
</dbReference>
<dbReference type="AlphaFoldDB" id="A0A1H0LI83"/>
<dbReference type="EMBL" id="FQZZ01000003">
    <property type="protein sequence ID" value="SHK06923.1"/>
    <property type="molecule type" value="Genomic_DNA"/>
</dbReference>
<protein>
    <submittedName>
        <fullName evidence="1">Uncharacterized protein</fullName>
    </submittedName>
</protein>
<dbReference type="Proteomes" id="UP000324252">
    <property type="component" value="Unassembled WGS sequence"/>
</dbReference>